<feature type="binding site" evidence="7">
    <location>
        <position position="73"/>
    </location>
    <ligand>
        <name>5-hydroxyisourate</name>
        <dbReference type="ChEBI" id="CHEBI:18072"/>
    </ligand>
</feature>
<dbReference type="UniPathway" id="UPA00394">
    <property type="reaction ID" value="UER00650"/>
</dbReference>
<dbReference type="SUPFAM" id="SSF55620">
    <property type="entry name" value="Tetrahydrobiopterin biosynthesis enzymes-like"/>
    <property type="match status" value="2"/>
</dbReference>
<feature type="binding site" evidence="7">
    <location>
        <position position="73"/>
    </location>
    <ligand>
        <name>urate</name>
        <dbReference type="ChEBI" id="CHEBI:17775"/>
    </ligand>
</feature>
<accession>A0A7Y9EX91</accession>
<feature type="binding site" evidence="7">
    <location>
        <position position="234"/>
    </location>
    <ligand>
        <name>5-hydroxyisourate</name>
        <dbReference type="ChEBI" id="CHEBI:18072"/>
    </ligand>
</feature>
<comment type="catalytic activity">
    <reaction evidence="5 8">
        <text>urate + O2 + H2O = 5-hydroxyisourate + H2O2</text>
        <dbReference type="Rhea" id="RHEA:21368"/>
        <dbReference type="ChEBI" id="CHEBI:15377"/>
        <dbReference type="ChEBI" id="CHEBI:15379"/>
        <dbReference type="ChEBI" id="CHEBI:16240"/>
        <dbReference type="ChEBI" id="CHEBI:17775"/>
        <dbReference type="ChEBI" id="CHEBI:18072"/>
        <dbReference type="EC" id="1.7.3.3"/>
    </reaction>
</comment>
<feature type="binding site" evidence="7">
    <location>
        <position position="260"/>
    </location>
    <ligand>
        <name>5-hydroxyisourate</name>
        <dbReference type="ChEBI" id="CHEBI:18072"/>
    </ligand>
</feature>
<evidence type="ECO:0000256" key="7">
    <source>
        <dbReference type="PIRSR" id="PIRSR000241-2"/>
    </source>
</evidence>
<comment type="caution">
    <text evidence="9">The sequence shown here is derived from an EMBL/GenBank/DDBJ whole genome shotgun (WGS) entry which is preliminary data.</text>
</comment>
<evidence type="ECO:0000313" key="10">
    <source>
        <dbReference type="Proteomes" id="UP000552045"/>
    </source>
</evidence>
<feature type="binding site" evidence="7">
    <location>
        <position position="189"/>
    </location>
    <ligand>
        <name>urate</name>
        <dbReference type="ChEBI" id="CHEBI:17775"/>
    </ligand>
</feature>
<evidence type="ECO:0000256" key="4">
    <source>
        <dbReference type="ARBA" id="ARBA00023002"/>
    </source>
</evidence>
<feature type="active site" description="Charge relay system" evidence="6">
    <location>
        <position position="27"/>
    </location>
</feature>
<evidence type="ECO:0000313" key="9">
    <source>
        <dbReference type="EMBL" id="NYD54725.1"/>
    </source>
</evidence>
<gene>
    <name evidence="9" type="ORF">BKA02_001780</name>
</gene>
<feature type="binding site" evidence="7">
    <location>
        <position position="189"/>
    </location>
    <ligand>
        <name>5-hydroxyisourate</name>
        <dbReference type="ChEBI" id="CHEBI:18072"/>
    </ligand>
</feature>
<dbReference type="AlphaFoldDB" id="A0A7Y9EX91"/>
<proteinExistence type="inferred from homology"/>
<feature type="binding site" evidence="7">
    <location>
        <position position="72"/>
    </location>
    <ligand>
        <name>urate</name>
        <dbReference type="ChEBI" id="CHEBI:17775"/>
    </ligand>
</feature>
<evidence type="ECO:0000256" key="8">
    <source>
        <dbReference type="RuleBase" id="RU004455"/>
    </source>
</evidence>
<sequence length="313" mass="35179">MTDILTNPVETTATDSGIVLGANQYGKAEVRVVKITRDSERHEIDDLNVTSQLHGDFEAAHLEGDNGHVVATDTQKNTIFSFSRDGIGTPEAFLLRLSDHFTSSFDWVSGGRWEAEKYEWERIQVDGEGHDHSFVRKGQETRTAYVLADGDERHVVQGLKGLTVLKSTEAGFVGYPKDRYTSLQETTDRILSTDVTARWRFAEGSRDLDFDAIYADVKRILLEEFTRRYSAALQTTMFDMGRAVLEAHPEIAEIRMSMPNKHHFLVDLSPYQLDNPGEVFFASDRSYGLIEASVTREGSDPALKVWQSATAFC</sequence>
<dbReference type="Gene3D" id="3.10.270.10">
    <property type="entry name" value="Urate Oxidase"/>
    <property type="match status" value="1"/>
</dbReference>
<keyword evidence="4 5" id="KW-0560">Oxidoreductase</keyword>
<dbReference type="Proteomes" id="UP000552045">
    <property type="component" value="Unassembled WGS sequence"/>
</dbReference>
<evidence type="ECO:0000256" key="3">
    <source>
        <dbReference type="ARBA" id="ARBA00022631"/>
    </source>
</evidence>
<dbReference type="InterPro" id="IPR002042">
    <property type="entry name" value="Uricase"/>
</dbReference>
<feature type="binding site" evidence="7">
    <location>
        <position position="260"/>
    </location>
    <ligand>
        <name>urate</name>
        <dbReference type="ChEBI" id="CHEBI:17775"/>
    </ligand>
</feature>
<dbReference type="GO" id="GO:0004846">
    <property type="term" value="F:urate oxidase activity"/>
    <property type="evidence" value="ECO:0007669"/>
    <property type="project" value="UniProtKB-EC"/>
</dbReference>
<evidence type="ECO:0000256" key="2">
    <source>
        <dbReference type="ARBA" id="ARBA00009760"/>
    </source>
</evidence>
<feature type="binding site" evidence="7">
    <location>
        <position position="260"/>
    </location>
    <ligand>
        <name>O2</name>
        <dbReference type="ChEBI" id="CHEBI:15379"/>
    </ligand>
</feature>
<feature type="active site" description="Charge relay system" evidence="6">
    <location>
        <position position="72"/>
    </location>
</feature>
<feature type="binding site" evidence="7">
    <location>
        <position position="234"/>
    </location>
    <ligand>
        <name>urate</name>
        <dbReference type="ChEBI" id="CHEBI:17775"/>
    </ligand>
</feature>
<dbReference type="PRINTS" id="PR00093">
    <property type="entry name" value="URICASE"/>
</dbReference>
<dbReference type="Pfam" id="PF01014">
    <property type="entry name" value="Uricase"/>
    <property type="match status" value="2"/>
</dbReference>
<feature type="binding site" evidence="7">
    <location>
        <position position="72"/>
    </location>
    <ligand>
        <name>5-hydroxyisourate</name>
        <dbReference type="ChEBI" id="CHEBI:18072"/>
    </ligand>
</feature>
<feature type="binding site" evidence="7">
    <location>
        <position position="172"/>
    </location>
    <ligand>
        <name>urate</name>
        <dbReference type="ChEBI" id="CHEBI:17775"/>
    </ligand>
</feature>
<feature type="active site" description="Charge relay system" evidence="6">
    <location>
        <position position="262"/>
    </location>
</feature>
<dbReference type="PANTHER" id="PTHR42874">
    <property type="entry name" value="URICASE"/>
    <property type="match status" value="1"/>
</dbReference>
<evidence type="ECO:0000256" key="5">
    <source>
        <dbReference type="PIRNR" id="PIRNR000241"/>
    </source>
</evidence>
<organism evidence="9 10">
    <name type="scientific">Microbacterium pseudoresistens</name>
    <dbReference type="NCBI Taxonomy" id="640634"/>
    <lineage>
        <taxon>Bacteria</taxon>
        <taxon>Bacillati</taxon>
        <taxon>Actinomycetota</taxon>
        <taxon>Actinomycetes</taxon>
        <taxon>Micrococcales</taxon>
        <taxon>Microbacteriaceae</taxon>
        <taxon>Microbacterium</taxon>
    </lineage>
</organism>
<comment type="similarity">
    <text evidence="2 5 8">Belongs to the uricase family.</text>
</comment>
<dbReference type="RefSeq" id="WP_179433258.1">
    <property type="nucleotide sequence ID" value="NZ_BAABLC010000008.1"/>
</dbReference>
<comment type="pathway">
    <text evidence="1 5">Purine metabolism; urate degradation; (S)-allantoin from urate: step 1/3.</text>
</comment>
<dbReference type="PANTHER" id="PTHR42874:SF1">
    <property type="entry name" value="URICASE"/>
    <property type="match status" value="1"/>
</dbReference>
<keyword evidence="3 5" id="KW-0659">Purine metabolism</keyword>
<dbReference type="GO" id="GO:0006144">
    <property type="term" value="P:purine nucleobase metabolic process"/>
    <property type="evidence" value="ECO:0007669"/>
    <property type="project" value="UniProtKB-KW"/>
</dbReference>
<dbReference type="EC" id="1.7.3.3" evidence="5 8"/>
<keyword evidence="10" id="KW-1185">Reference proteome</keyword>
<protein>
    <recommendedName>
        <fullName evidence="5 8">Uricase</fullName>
        <ecNumber evidence="5 8">1.7.3.3</ecNumber>
    </recommendedName>
    <alternativeName>
        <fullName evidence="5">Urate oxidase</fullName>
    </alternativeName>
</protein>
<dbReference type="NCBIfam" id="TIGR03383">
    <property type="entry name" value="urate_oxi"/>
    <property type="match status" value="1"/>
</dbReference>
<dbReference type="GO" id="GO:0019628">
    <property type="term" value="P:urate catabolic process"/>
    <property type="evidence" value="ECO:0007669"/>
    <property type="project" value="UniProtKB-UniPathway"/>
</dbReference>
<evidence type="ECO:0000256" key="1">
    <source>
        <dbReference type="ARBA" id="ARBA00004831"/>
    </source>
</evidence>
<comment type="function">
    <text evidence="5 8">Catalyzes the oxidation of uric acid to 5-hydroxyisourate, which is further processed to form (S)-allantoin.</text>
</comment>
<feature type="binding site" evidence="7">
    <location>
        <position position="172"/>
    </location>
    <ligand>
        <name>5-hydroxyisourate</name>
        <dbReference type="ChEBI" id="CHEBI:18072"/>
    </ligand>
</feature>
<reference evidence="9 10" key="1">
    <citation type="submission" date="2020-07" db="EMBL/GenBank/DDBJ databases">
        <title>Sequencing the genomes of 1000 actinobacteria strains.</title>
        <authorList>
            <person name="Klenk H.-P."/>
        </authorList>
    </citation>
    <scope>NUCLEOTIDE SEQUENCE [LARGE SCALE GENOMIC DNA]</scope>
    <source>
        <strain evidence="9 10">DSM 22185</strain>
    </source>
</reference>
<dbReference type="PIRSF" id="PIRSF000241">
    <property type="entry name" value="Urate_oxidase"/>
    <property type="match status" value="1"/>
</dbReference>
<dbReference type="EMBL" id="JACCBH010000001">
    <property type="protein sequence ID" value="NYD54725.1"/>
    <property type="molecule type" value="Genomic_DNA"/>
</dbReference>
<evidence type="ECO:0000256" key="6">
    <source>
        <dbReference type="PIRSR" id="PIRSR000241-1"/>
    </source>
</evidence>
<feature type="binding site" evidence="7">
    <location>
        <position position="72"/>
    </location>
    <ligand>
        <name>O2</name>
        <dbReference type="ChEBI" id="CHEBI:15379"/>
    </ligand>
</feature>
<name>A0A7Y9EX91_9MICO</name>